<accession>A0A183F435</accession>
<evidence type="ECO:0000256" key="1">
    <source>
        <dbReference type="SAM" id="MobiDB-lite"/>
    </source>
</evidence>
<keyword evidence="3" id="KW-1185">Reference proteome</keyword>
<reference evidence="2 3" key="1">
    <citation type="submission" date="2018-11" db="EMBL/GenBank/DDBJ databases">
        <authorList>
            <consortium name="Pathogen Informatics"/>
        </authorList>
    </citation>
    <scope>NUCLEOTIDE SEQUENCE [LARGE SCALE GENOMIC DNA]</scope>
</reference>
<dbReference type="Proteomes" id="UP000050761">
    <property type="component" value="Unassembled WGS sequence"/>
</dbReference>
<evidence type="ECO:0000313" key="4">
    <source>
        <dbReference type="WBParaSite" id="HPBE_0000092701-mRNA-1"/>
    </source>
</evidence>
<proteinExistence type="predicted"/>
<evidence type="ECO:0000313" key="3">
    <source>
        <dbReference type="Proteomes" id="UP000050761"/>
    </source>
</evidence>
<sequence>MTQPLASPALIFGHIATCPGELRSDELPTCSDPADSFAARLGGARTAPRGAAAFEPEKAGPPGDWSKFRGQAPVAPQGRPLTVDGEDEYWLR</sequence>
<dbReference type="WBParaSite" id="HPBE_0000092701-mRNA-1">
    <property type="protein sequence ID" value="HPBE_0000092701-mRNA-1"/>
    <property type="gene ID" value="HPBE_0000092701"/>
</dbReference>
<accession>A0A3P7TBM7</accession>
<organism evidence="3 4">
    <name type="scientific">Heligmosomoides polygyrus</name>
    <name type="common">Parasitic roundworm</name>
    <dbReference type="NCBI Taxonomy" id="6339"/>
    <lineage>
        <taxon>Eukaryota</taxon>
        <taxon>Metazoa</taxon>
        <taxon>Ecdysozoa</taxon>
        <taxon>Nematoda</taxon>
        <taxon>Chromadorea</taxon>
        <taxon>Rhabditida</taxon>
        <taxon>Rhabditina</taxon>
        <taxon>Rhabditomorpha</taxon>
        <taxon>Strongyloidea</taxon>
        <taxon>Heligmosomidae</taxon>
        <taxon>Heligmosomoides</taxon>
    </lineage>
</organism>
<dbReference type="AlphaFoldDB" id="A0A183F435"/>
<evidence type="ECO:0000313" key="2">
    <source>
        <dbReference type="EMBL" id="VDO19310.1"/>
    </source>
</evidence>
<protein>
    <submittedName>
        <fullName evidence="4">Acyl-CoA synthetase</fullName>
    </submittedName>
</protein>
<feature type="region of interest" description="Disordered" evidence="1">
    <location>
        <begin position="49"/>
        <end position="92"/>
    </location>
</feature>
<name>A0A183F435_HELPZ</name>
<gene>
    <name evidence="2" type="ORF">HPBE_LOCUS928</name>
</gene>
<dbReference type="EMBL" id="UZAH01000850">
    <property type="protein sequence ID" value="VDO19310.1"/>
    <property type="molecule type" value="Genomic_DNA"/>
</dbReference>
<reference evidence="4" key="2">
    <citation type="submission" date="2019-09" db="UniProtKB">
        <authorList>
            <consortium name="WormBaseParasite"/>
        </authorList>
    </citation>
    <scope>IDENTIFICATION</scope>
</reference>